<dbReference type="PANTHER" id="PTHR46775:SF1">
    <property type="entry name" value="FLOCCULATION PROTEIN (DUF1296)"/>
    <property type="match status" value="1"/>
</dbReference>
<dbReference type="GO" id="GO:0051082">
    <property type="term" value="F:unfolded protein binding"/>
    <property type="evidence" value="ECO:0007669"/>
    <property type="project" value="TreeGrafter"/>
</dbReference>
<reference evidence="2" key="1">
    <citation type="submission" date="2023-04" db="EMBL/GenBank/DDBJ databases">
        <authorList>
            <person name="Vijverberg K."/>
            <person name="Xiong W."/>
            <person name="Schranz E."/>
        </authorList>
    </citation>
    <scope>NUCLEOTIDE SEQUENCE</scope>
</reference>
<evidence type="ECO:0000313" key="3">
    <source>
        <dbReference type="Proteomes" id="UP001177003"/>
    </source>
</evidence>
<dbReference type="InterPro" id="IPR044277">
    <property type="entry name" value="GIP1"/>
</dbReference>
<organism evidence="2 3">
    <name type="scientific">Lactuca saligna</name>
    <name type="common">Willowleaf lettuce</name>
    <dbReference type="NCBI Taxonomy" id="75948"/>
    <lineage>
        <taxon>Eukaryota</taxon>
        <taxon>Viridiplantae</taxon>
        <taxon>Streptophyta</taxon>
        <taxon>Embryophyta</taxon>
        <taxon>Tracheophyta</taxon>
        <taxon>Spermatophyta</taxon>
        <taxon>Magnoliopsida</taxon>
        <taxon>eudicotyledons</taxon>
        <taxon>Gunneridae</taxon>
        <taxon>Pentapetalae</taxon>
        <taxon>asterids</taxon>
        <taxon>campanulids</taxon>
        <taxon>Asterales</taxon>
        <taxon>Asteraceae</taxon>
        <taxon>Cichorioideae</taxon>
        <taxon>Cichorieae</taxon>
        <taxon>Lactucinae</taxon>
        <taxon>Lactuca</taxon>
    </lineage>
</organism>
<feature type="region of interest" description="Disordered" evidence="1">
    <location>
        <begin position="1"/>
        <end position="21"/>
    </location>
</feature>
<dbReference type="PANTHER" id="PTHR46775">
    <property type="entry name" value="FLOCCULATION PROTEIN (DUF1296)"/>
    <property type="match status" value="1"/>
</dbReference>
<evidence type="ECO:0000313" key="2">
    <source>
        <dbReference type="EMBL" id="CAI9290079.1"/>
    </source>
</evidence>
<keyword evidence="3" id="KW-1185">Reference proteome</keyword>
<feature type="compositionally biased region" description="Low complexity" evidence="1">
    <location>
        <begin position="1"/>
        <end position="16"/>
    </location>
</feature>
<protein>
    <submittedName>
        <fullName evidence="2">Uncharacterized protein</fullName>
    </submittedName>
</protein>
<sequence>MLSTTSPTPTTATQTPGVMQSSISVTQQPLPVFRQSPGVHLPHYPPNYIPYGPYFSPFYVPPPPAIHQFLSNETFPQQPQQGGGGMYPAAPPLVVATSNSKYPLPQYKPGSNTGNIGMAGSYGPYASAAHAGYNQDFLKYNESSLMKLPCKIFDPIPLGEAAVVGRMKDADSVSMPEGSSLYDLVQTRITTTHASVGVVVRLREELSLVKDKPAHFAIDQFIGSRIVIVDSFTGLMKANSSRVRSGKESSSRKR</sequence>
<proteinExistence type="predicted"/>
<gene>
    <name evidence="2" type="ORF">LSALG_LOCUS29291</name>
</gene>
<dbReference type="AlphaFoldDB" id="A0AA36EBE8"/>
<dbReference type="EMBL" id="OX465082">
    <property type="protein sequence ID" value="CAI9290079.1"/>
    <property type="molecule type" value="Genomic_DNA"/>
</dbReference>
<dbReference type="Proteomes" id="UP001177003">
    <property type="component" value="Chromosome 6"/>
</dbReference>
<evidence type="ECO:0000256" key="1">
    <source>
        <dbReference type="SAM" id="MobiDB-lite"/>
    </source>
</evidence>
<accession>A0AA36EBE8</accession>
<name>A0AA36EBE8_LACSI</name>